<feature type="region of interest" description="Disordered" evidence="1">
    <location>
        <begin position="54"/>
        <end position="95"/>
    </location>
</feature>
<name>A0ABN9YEN8_9DINO</name>
<evidence type="ECO:0000313" key="2">
    <source>
        <dbReference type="EMBL" id="CAK0911292.1"/>
    </source>
</evidence>
<sequence length="654" mass="69595">AGQQLPPAGRQQWSYGWGWGSGYAAKEWTCRVCKSKNTSKKSCATCGVKRSWSDVAQGKNSGNANSSTNTLDQAAGGTQTESGAASANTTGQSTRDQLTAITNKLAEATTAVSQPPPAPSAPASAVDAKEVQAQIKKLESSLAEVPEGEDSIKEMLTTRINEKKQLLAAGRPAGARLDQARAALMRAKGRQSDAQAAIEAASALKVVADSEVTQYEKEVAELEVQLVQPAPGSPEQPMEQVQRLLCGMLESLRDDPFVPTEHVECATNHVQELIHGLEKTIAEALRQRRSQEDVARGAPSTRREGKQPLAAPPAVARLRHNGKQSPQTLITDHFKGVRKAILEPKTQGTPPAPDLPECVAAATFRSARVGGITPAVAHSVATANVRSLCPHEADAADVQVSGIFLLGKVTVLEEQFEVAQLDAVGLQEARAWRSEIRAGLHCDRYVGAADAQGLAGCELWLRRAARFKLQAYDVVSPRLICAVVTRPTMGTFILVSGHAPHGHRPADERADFWDVLQSIVTQLTNKHSSARRCVLLDANARVGAGPPHVGSCDEAATNANGAAVVGFLTACRLRAENAFFPVGYTWRSGHGPTARVDYACSDTDGGAEVMRVKVPDGVDLSLAAGEDHRCAAAWYRSVPRPSAAPSAAEFRINK</sequence>
<dbReference type="EMBL" id="CAUYUJ010022553">
    <property type="protein sequence ID" value="CAK0911292.1"/>
    <property type="molecule type" value="Genomic_DNA"/>
</dbReference>
<feature type="region of interest" description="Disordered" evidence="1">
    <location>
        <begin position="109"/>
        <end position="128"/>
    </location>
</feature>
<reference evidence="2" key="1">
    <citation type="submission" date="2023-10" db="EMBL/GenBank/DDBJ databases">
        <authorList>
            <person name="Chen Y."/>
            <person name="Shah S."/>
            <person name="Dougan E. K."/>
            <person name="Thang M."/>
            <person name="Chan C."/>
        </authorList>
    </citation>
    <scope>NUCLEOTIDE SEQUENCE [LARGE SCALE GENOMIC DNA]</scope>
</reference>
<feature type="non-terminal residue" evidence="2">
    <location>
        <position position="1"/>
    </location>
</feature>
<comment type="caution">
    <text evidence="2">The sequence shown here is derived from an EMBL/GenBank/DDBJ whole genome shotgun (WGS) entry which is preliminary data.</text>
</comment>
<accession>A0ABN9YEN8</accession>
<organism evidence="2 3">
    <name type="scientific">Prorocentrum cordatum</name>
    <dbReference type="NCBI Taxonomy" id="2364126"/>
    <lineage>
        <taxon>Eukaryota</taxon>
        <taxon>Sar</taxon>
        <taxon>Alveolata</taxon>
        <taxon>Dinophyceae</taxon>
        <taxon>Prorocentrales</taxon>
        <taxon>Prorocentraceae</taxon>
        <taxon>Prorocentrum</taxon>
    </lineage>
</organism>
<dbReference type="Gene3D" id="3.60.10.10">
    <property type="entry name" value="Endonuclease/exonuclease/phosphatase"/>
    <property type="match status" value="1"/>
</dbReference>
<evidence type="ECO:0000256" key="1">
    <source>
        <dbReference type="SAM" id="MobiDB-lite"/>
    </source>
</evidence>
<dbReference type="InterPro" id="IPR036691">
    <property type="entry name" value="Endo/exonu/phosph_ase_sf"/>
</dbReference>
<keyword evidence="3" id="KW-1185">Reference proteome</keyword>
<feature type="region of interest" description="Disordered" evidence="1">
    <location>
        <begin position="287"/>
        <end position="312"/>
    </location>
</feature>
<protein>
    <recommendedName>
        <fullName evidence="4">RanBP2-type domain-containing protein</fullName>
    </recommendedName>
</protein>
<feature type="compositionally biased region" description="Polar residues" evidence="1">
    <location>
        <begin position="58"/>
        <end position="95"/>
    </location>
</feature>
<dbReference type="SUPFAM" id="SSF56219">
    <property type="entry name" value="DNase I-like"/>
    <property type="match status" value="1"/>
</dbReference>
<proteinExistence type="predicted"/>
<feature type="compositionally biased region" description="Basic and acidic residues" evidence="1">
    <location>
        <begin position="287"/>
        <end position="306"/>
    </location>
</feature>
<gene>
    <name evidence="2" type="ORF">PCOR1329_LOCUS85217</name>
</gene>
<evidence type="ECO:0008006" key="4">
    <source>
        <dbReference type="Google" id="ProtNLM"/>
    </source>
</evidence>
<evidence type="ECO:0000313" key="3">
    <source>
        <dbReference type="Proteomes" id="UP001189429"/>
    </source>
</evidence>
<dbReference type="Proteomes" id="UP001189429">
    <property type="component" value="Unassembled WGS sequence"/>
</dbReference>